<dbReference type="PROSITE" id="PS00860">
    <property type="entry name" value="GTP_CYCLOHYDROL_1_2"/>
    <property type="match status" value="1"/>
</dbReference>
<evidence type="ECO:0000256" key="2">
    <source>
        <dbReference type="ARBA" id="ARBA00005080"/>
    </source>
</evidence>
<dbReference type="PANTHER" id="PTHR11109:SF7">
    <property type="entry name" value="GTP CYCLOHYDROLASE 1"/>
    <property type="match status" value="1"/>
</dbReference>
<evidence type="ECO:0000313" key="8">
    <source>
        <dbReference type="EMBL" id="WWR11792.1"/>
    </source>
</evidence>
<dbReference type="InterPro" id="IPR020602">
    <property type="entry name" value="GTP_CycHdrlase_I_dom"/>
</dbReference>
<evidence type="ECO:0000256" key="5">
    <source>
        <dbReference type="ARBA" id="ARBA00022801"/>
    </source>
</evidence>
<dbReference type="GO" id="GO:0003934">
    <property type="term" value="F:GTP cyclohydrolase I activity"/>
    <property type="evidence" value="ECO:0007669"/>
    <property type="project" value="UniProtKB-EC"/>
</dbReference>
<dbReference type="PROSITE" id="PS00859">
    <property type="entry name" value="GTP_CYCLOHYDROL_1_1"/>
    <property type="match status" value="1"/>
</dbReference>
<dbReference type="Gene3D" id="3.30.1130.10">
    <property type="match status" value="1"/>
</dbReference>
<reference evidence="8" key="1">
    <citation type="submission" date="2023-09" db="EMBL/GenBank/DDBJ databases">
        <title>Genomes of two closely related lineages of the louse Polyplax serrata with different host specificities.</title>
        <authorList>
            <person name="Martinu J."/>
            <person name="Tarabai H."/>
            <person name="Stefka J."/>
            <person name="Hypsa V."/>
        </authorList>
    </citation>
    <scope>NUCLEOTIDE SEQUENCE [LARGE SCALE GENOMIC DNA]</scope>
    <source>
        <strain evidence="8">98ZLc_SE</strain>
    </source>
</reference>
<dbReference type="InterPro" id="IPR018234">
    <property type="entry name" value="GTP_CycHdrlase_I_CS"/>
</dbReference>
<keyword evidence="6" id="KW-0547">Nucleotide-binding</keyword>
<protein>
    <recommendedName>
        <fullName evidence="6">GTP cyclohydrolase 1</fullName>
        <ecNumber evidence="6">3.5.4.16</ecNumber>
    </recommendedName>
    <alternativeName>
        <fullName evidence="6">GTP cyclohydrolase I</fullName>
        <shortName evidence="6">GTP-CH-I</shortName>
    </alternativeName>
</protein>
<feature type="binding site" evidence="6">
    <location>
        <position position="71"/>
    </location>
    <ligand>
        <name>Zn(2+)</name>
        <dbReference type="ChEBI" id="CHEBI:29105"/>
    </ligand>
</feature>
<keyword evidence="5 6" id="KW-0378">Hydrolase</keyword>
<comment type="subunit">
    <text evidence="6">Homopolymer.</text>
</comment>
<evidence type="ECO:0000256" key="6">
    <source>
        <dbReference type="HAMAP-Rule" id="MF_00223"/>
    </source>
</evidence>
<comment type="pathway">
    <text evidence="2 6">Cofactor biosynthesis; 7,8-dihydroneopterin triphosphate biosynthesis; 7,8-dihydroneopterin triphosphate from GTP: step 1/1.</text>
</comment>
<evidence type="ECO:0000259" key="7">
    <source>
        <dbReference type="Pfam" id="PF01227"/>
    </source>
</evidence>
<dbReference type="RefSeq" id="WP_338516292.1">
    <property type="nucleotide sequence ID" value="NZ_CP135137.1"/>
</dbReference>
<gene>
    <name evidence="6 8" type="primary">folE</name>
    <name evidence="8" type="ORF">RQL39_01705</name>
</gene>
<dbReference type="Gene3D" id="1.10.286.10">
    <property type="match status" value="1"/>
</dbReference>
<feature type="domain" description="GTP cyclohydrolase I" evidence="7">
    <location>
        <begin position="2"/>
        <end position="178"/>
    </location>
</feature>
<organism evidence="8 9">
    <name type="scientific">Candidatus Legionella polyplacis</name>
    <dbReference type="NCBI Taxonomy" id="2005262"/>
    <lineage>
        <taxon>Bacteria</taxon>
        <taxon>Pseudomonadati</taxon>
        <taxon>Pseudomonadota</taxon>
        <taxon>Gammaproteobacteria</taxon>
        <taxon>Legionellales</taxon>
        <taxon>Legionellaceae</taxon>
        <taxon>Legionella</taxon>
    </lineage>
</organism>
<evidence type="ECO:0000256" key="4">
    <source>
        <dbReference type="ARBA" id="ARBA00022563"/>
    </source>
</evidence>
<keyword evidence="6" id="KW-0479">Metal-binding</keyword>
<dbReference type="NCBIfam" id="TIGR00063">
    <property type="entry name" value="folE"/>
    <property type="match status" value="1"/>
</dbReference>
<keyword evidence="6" id="KW-0862">Zinc</keyword>
<feature type="binding site" evidence="6">
    <location>
        <position position="74"/>
    </location>
    <ligand>
        <name>Zn(2+)</name>
        <dbReference type="ChEBI" id="CHEBI:29105"/>
    </ligand>
</feature>
<evidence type="ECO:0000256" key="1">
    <source>
        <dbReference type="ARBA" id="ARBA00001052"/>
    </source>
</evidence>
<comment type="catalytic activity">
    <reaction evidence="1 6">
        <text>GTP + H2O = 7,8-dihydroneopterin 3'-triphosphate + formate + H(+)</text>
        <dbReference type="Rhea" id="RHEA:17473"/>
        <dbReference type="ChEBI" id="CHEBI:15377"/>
        <dbReference type="ChEBI" id="CHEBI:15378"/>
        <dbReference type="ChEBI" id="CHEBI:15740"/>
        <dbReference type="ChEBI" id="CHEBI:37565"/>
        <dbReference type="ChEBI" id="CHEBI:58462"/>
        <dbReference type="EC" id="3.5.4.16"/>
    </reaction>
</comment>
<dbReference type="NCBIfam" id="NF006826">
    <property type="entry name" value="PRK09347.1-3"/>
    <property type="match status" value="1"/>
</dbReference>
<dbReference type="Pfam" id="PF01227">
    <property type="entry name" value="GTP_cyclohydroI"/>
    <property type="match status" value="1"/>
</dbReference>
<sequence length="179" mass="21018">MQELYKKILEIIGEDVKREGLKKTPERAAKTFRYLTNGYKKDLNKITNNSIFQSDIKDLILIKKIKIYSICEHHLLPFLGYCHIGYIPNGKILGISKIIEIIECYSRRLQIQERLTTEIANYISYILQAKGVGVMIEAKHLCIEMREFKKQNPYITTLSMTDEIKNKPYKRNEFLTLIK</sequence>
<dbReference type="InterPro" id="IPR001474">
    <property type="entry name" value="GTP_CycHdrlase_I"/>
</dbReference>
<dbReference type="EMBL" id="CP135137">
    <property type="protein sequence ID" value="WWR11792.1"/>
    <property type="molecule type" value="Genomic_DNA"/>
</dbReference>
<dbReference type="SUPFAM" id="SSF55620">
    <property type="entry name" value="Tetrahydrobiopterin biosynthesis enzymes-like"/>
    <property type="match status" value="1"/>
</dbReference>
<accession>A0ABZ2GWG1</accession>
<dbReference type="InterPro" id="IPR043134">
    <property type="entry name" value="GTP-CH-I_N"/>
</dbReference>
<proteinExistence type="inferred from homology"/>
<name>A0ABZ2GWG1_9GAMM</name>
<dbReference type="EC" id="3.5.4.16" evidence="6"/>
<dbReference type="Proteomes" id="UP001368618">
    <property type="component" value="Chromosome"/>
</dbReference>
<evidence type="ECO:0000256" key="3">
    <source>
        <dbReference type="ARBA" id="ARBA00008085"/>
    </source>
</evidence>
<comment type="similarity">
    <text evidence="3 6">Belongs to the GTP cyclohydrolase I family.</text>
</comment>
<keyword evidence="4 6" id="KW-0554">One-carbon metabolism</keyword>
<dbReference type="NCBIfam" id="NF006825">
    <property type="entry name" value="PRK09347.1-2"/>
    <property type="match status" value="1"/>
</dbReference>
<dbReference type="PANTHER" id="PTHR11109">
    <property type="entry name" value="GTP CYCLOHYDROLASE I"/>
    <property type="match status" value="1"/>
</dbReference>
<keyword evidence="9" id="KW-1185">Reference proteome</keyword>
<evidence type="ECO:0000313" key="9">
    <source>
        <dbReference type="Proteomes" id="UP001368618"/>
    </source>
</evidence>
<dbReference type="InterPro" id="IPR043133">
    <property type="entry name" value="GTP-CH-I_C/QueF"/>
</dbReference>
<dbReference type="HAMAP" id="MF_00223">
    <property type="entry name" value="FolE"/>
    <property type="match status" value="1"/>
</dbReference>
<keyword evidence="6" id="KW-0342">GTP-binding</keyword>
<feature type="binding site" evidence="6">
    <location>
        <position position="142"/>
    </location>
    <ligand>
        <name>Zn(2+)</name>
        <dbReference type="ChEBI" id="CHEBI:29105"/>
    </ligand>
</feature>